<proteinExistence type="predicted"/>
<name>A0ACC0LX57_RHOML</name>
<keyword evidence="2" id="KW-1185">Reference proteome</keyword>
<comment type="caution">
    <text evidence="1">The sequence shown here is derived from an EMBL/GenBank/DDBJ whole genome shotgun (WGS) entry which is preliminary data.</text>
</comment>
<reference evidence="1" key="1">
    <citation type="submission" date="2022-02" db="EMBL/GenBank/DDBJ databases">
        <title>Plant Genome Project.</title>
        <authorList>
            <person name="Zhang R.-G."/>
        </authorList>
    </citation>
    <scope>NUCLEOTIDE SEQUENCE</scope>
    <source>
        <strain evidence="1">AT1</strain>
    </source>
</reference>
<evidence type="ECO:0000313" key="1">
    <source>
        <dbReference type="EMBL" id="KAI8533321.1"/>
    </source>
</evidence>
<accession>A0ACC0LX57</accession>
<dbReference type="EMBL" id="CM046397">
    <property type="protein sequence ID" value="KAI8533321.1"/>
    <property type="molecule type" value="Genomic_DNA"/>
</dbReference>
<gene>
    <name evidence="1" type="ORF">RHMOL_Rhmol10G0000300</name>
</gene>
<sequence>MIWLGRHYRGISHVLAGFGRIGRLVLRIASSRDDIDVVAVNDPFVMQSTCLQAYIQKRPISPSNSGVSKTEEILNEARSGS</sequence>
<protein>
    <submittedName>
        <fullName evidence="1">Uncharacterized protein</fullName>
    </submittedName>
</protein>
<evidence type="ECO:0000313" key="2">
    <source>
        <dbReference type="Proteomes" id="UP001062846"/>
    </source>
</evidence>
<organism evidence="1 2">
    <name type="scientific">Rhododendron molle</name>
    <name type="common">Chinese azalea</name>
    <name type="synonym">Azalea mollis</name>
    <dbReference type="NCBI Taxonomy" id="49168"/>
    <lineage>
        <taxon>Eukaryota</taxon>
        <taxon>Viridiplantae</taxon>
        <taxon>Streptophyta</taxon>
        <taxon>Embryophyta</taxon>
        <taxon>Tracheophyta</taxon>
        <taxon>Spermatophyta</taxon>
        <taxon>Magnoliopsida</taxon>
        <taxon>eudicotyledons</taxon>
        <taxon>Gunneridae</taxon>
        <taxon>Pentapetalae</taxon>
        <taxon>asterids</taxon>
        <taxon>Ericales</taxon>
        <taxon>Ericaceae</taxon>
        <taxon>Ericoideae</taxon>
        <taxon>Rhodoreae</taxon>
        <taxon>Rhododendron</taxon>
    </lineage>
</organism>
<dbReference type="Proteomes" id="UP001062846">
    <property type="component" value="Chromosome 10"/>
</dbReference>